<dbReference type="Pfam" id="PF12833">
    <property type="entry name" value="HTH_18"/>
    <property type="match status" value="1"/>
</dbReference>
<proteinExistence type="predicted"/>
<evidence type="ECO:0000259" key="5">
    <source>
        <dbReference type="PROSITE" id="PS01124"/>
    </source>
</evidence>
<dbReference type="Gene3D" id="3.30.450.20">
    <property type="entry name" value="PAS domain"/>
    <property type="match status" value="1"/>
</dbReference>
<dbReference type="EMBL" id="FTNU01000008">
    <property type="protein sequence ID" value="SIR93338.1"/>
    <property type="molecule type" value="Genomic_DNA"/>
</dbReference>
<dbReference type="Pfam" id="PF08448">
    <property type="entry name" value="PAS_4"/>
    <property type="match status" value="1"/>
</dbReference>
<evidence type="ECO:0000256" key="4">
    <source>
        <dbReference type="SAM" id="Phobius"/>
    </source>
</evidence>
<dbReference type="PROSITE" id="PS01124">
    <property type="entry name" value="HTH_ARAC_FAMILY_2"/>
    <property type="match status" value="1"/>
</dbReference>
<dbReference type="PANTHER" id="PTHR46796:SF13">
    <property type="entry name" value="HTH-TYPE TRANSCRIPTIONAL ACTIVATOR RHAS"/>
    <property type="match status" value="1"/>
</dbReference>
<sequence>MHNDTLSQLHLLHLDKSKADGRYAVANLDGFIASIWAIIPILDLLSSTVFFVKNTQAQYMIVNKTLKARLDIEHDSQIIGKTPAQMFGDKQGGEYMAQDLKVLEGVSIVDRLELHTYPSGKLGWCMTHKFPIYNHNNQVVAMVGVSIDIDKDNGHQLKNHEKLAIAIDYMKDHAEHKLTIGELAKQTGLSISRLERLFRSVLQLSPQQMLQKIRLEKAIDLLKNTKQSVVEIALQCGYADHSAFSRQFKQLTGLSPSDFRKRLT</sequence>
<keyword evidence="2" id="KW-0238">DNA-binding</keyword>
<keyword evidence="7" id="KW-1185">Reference proteome</keyword>
<name>A0A1N7EZ16_9GAMM</name>
<dbReference type="PRINTS" id="PR00032">
    <property type="entry name" value="HTHARAC"/>
</dbReference>
<dbReference type="SUPFAM" id="SSF46689">
    <property type="entry name" value="Homeodomain-like"/>
    <property type="match status" value="2"/>
</dbReference>
<evidence type="ECO:0000256" key="3">
    <source>
        <dbReference type="ARBA" id="ARBA00023163"/>
    </source>
</evidence>
<evidence type="ECO:0000313" key="7">
    <source>
        <dbReference type="Proteomes" id="UP000187495"/>
    </source>
</evidence>
<feature type="transmembrane region" description="Helical" evidence="4">
    <location>
        <begin position="31"/>
        <end position="52"/>
    </location>
</feature>
<organism evidence="6 7">
    <name type="scientific">Moraxella cuniculi DSM 21768</name>
    <dbReference type="NCBI Taxonomy" id="1122245"/>
    <lineage>
        <taxon>Bacteria</taxon>
        <taxon>Pseudomonadati</taxon>
        <taxon>Pseudomonadota</taxon>
        <taxon>Gammaproteobacteria</taxon>
        <taxon>Moraxellales</taxon>
        <taxon>Moraxellaceae</taxon>
        <taxon>Moraxella</taxon>
    </lineage>
</organism>
<dbReference type="InterPro" id="IPR009057">
    <property type="entry name" value="Homeodomain-like_sf"/>
</dbReference>
<dbReference type="PANTHER" id="PTHR46796">
    <property type="entry name" value="HTH-TYPE TRANSCRIPTIONAL ACTIVATOR RHAS-RELATED"/>
    <property type="match status" value="1"/>
</dbReference>
<dbReference type="PROSITE" id="PS00041">
    <property type="entry name" value="HTH_ARAC_FAMILY_1"/>
    <property type="match status" value="1"/>
</dbReference>
<dbReference type="InterPro" id="IPR013656">
    <property type="entry name" value="PAS_4"/>
</dbReference>
<keyword evidence="4" id="KW-1133">Transmembrane helix</keyword>
<dbReference type="InterPro" id="IPR035965">
    <property type="entry name" value="PAS-like_dom_sf"/>
</dbReference>
<dbReference type="STRING" id="34061.B0189_10510"/>
<evidence type="ECO:0000256" key="2">
    <source>
        <dbReference type="ARBA" id="ARBA00023125"/>
    </source>
</evidence>
<feature type="domain" description="HTH araC/xylS-type" evidence="5">
    <location>
        <begin position="164"/>
        <end position="262"/>
    </location>
</feature>
<dbReference type="InterPro" id="IPR018060">
    <property type="entry name" value="HTH_AraC"/>
</dbReference>
<dbReference type="InterPro" id="IPR050204">
    <property type="entry name" value="AraC_XylS_family_regulators"/>
</dbReference>
<evidence type="ECO:0000313" key="6">
    <source>
        <dbReference type="EMBL" id="SIR93338.1"/>
    </source>
</evidence>
<dbReference type="Gene3D" id="1.10.10.60">
    <property type="entry name" value="Homeodomain-like"/>
    <property type="match status" value="1"/>
</dbReference>
<dbReference type="RefSeq" id="WP_078310442.1">
    <property type="nucleotide sequence ID" value="NZ_FTNU01000008.1"/>
</dbReference>
<accession>A0A1N7EZ16</accession>
<keyword evidence="3" id="KW-0804">Transcription</keyword>
<dbReference type="GO" id="GO:0043565">
    <property type="term" value="F:sequence-specific DNA binding"/>
    <property type="evidence" value="ECO:0007669"/>
    <property type="project" value="InterPro"/>
</dbReference>
<keyword evidence="4" id="KW-0812">Transmembrane</keyword>
<dbReference type="InterPro" id="IPR018062">
    <property type="entry name" value="HTH_AraC-typ_CS"/>
</dbReference>
<dbReference type="InterPro" id="IPR020449">
    <property type="entry name" value="Tscrpt_reg_AraC-type_HTH"/>
</dbReference>
<keyword evidence="4" id="KW-0472">Membrane</keyword>
<dbReference type="SMART" id="SM00342">
    <property type="entry name" value="HTH_ARAC"/>
    <property type="match status" value="1"/>
</dbReference>
<dbReference type="Proteomes" id="UP000187495">
    <property type="component" value="Unassembled WGS sequence"/>
</dbReference>
<keyword evidence="1" id="KW-0805">Transcription regulation</keyword>
<dbReference type="SUPFAM" id="SSF55785">
    <property type="entry name" value="PYP-like sensor domain (PAS domain)"/>
    <property type="match status" value="1"/>
</dbReference>
<evidence type="ECO:0000256" key="1">
    <source>
        <dbReference type="ARBA" id="ARBA00023015"/>
    </source>
</evidence>
<reference evidence="7" key="1">
    <citation type="submission" date="2017-01" db="EMBL/GenBank/DDBJ databases">
        <authorList>
            <person name="Varghese N."/>
            <person name="Submissions S."/>
        </authorList>
    </citation>
    <scope>NUCLEOTIDE SEQUENCE [LARGE SCALE GENOMIC DNA]</scope>
    <source>
        <strain evidence="7">DSM 21768</strain>
    </source>
</reference>
<dbReference type="AlphaFoldDB" id="A0A1N7EZ16"/>
<protein>
    <submittedName>
        <fullName evidence="6">Transcriptional regulator, AraC family</fullName>
    </submittedName>
</protein>
<dbReference type="GO" id="GO:0003700">
    <property type="term" value="F:DNA-binding transcription factor activity"/>
    <property type="evidence" value="ECO:0007669"/>
    <property type="project" value="InterPro"/>
</dbReference>
<gene>
    <name evidence="6" type="ORF">SAMN02745664_10878</name>
</gene>